<organism evidence="1 2">
    <name type="scientific">Vibrio phage VH1_2019</name>
    <dbReference type="NCBI Taxonomy" id="2686307"/>
    <lineage>
        <taxon>Viruses</taxon>
        <taxon>Duplodnaviria</taxon>
        <taxon>Heunggongvirae</taxon>
        <taxon>Uroviricota</taxon>
        <taxon>Caudoviricetes</taxon>
        <taxon>Pantevenvirales</taxon>
        <taxon>Straboviridae</taxon>
        <taxon>Schizotequatrovirus</taxon>
        <taxon>Schizotequatrovirus KVP40</taxon>
    </lineage>
</organism>
<dbReference type="EMBL" id="MN794232">
    <property type="protein sequence ID" value="QHJ74251.1"/>
    <property type="molecule type" value="Genomic_DNA"/>
</dbReference>
<name>A0A6B9STV9_9CAUD</name>
<evidence type="ECO:0000313" key="1">
    <source>
        <dbReference type="EMBL" id="QHJ74251.1"/>
    </source>
</evidence>
<reference evidence="1 2" key="1">
    <citation type="submission" date="2019-12" db="EMBL/GenBank/DDBJ databases">
        <authorList>
            <person name="Harris M."/>
            <person name="Ho T.C."/>
            <person name="Fruchtman H."/>
            <person name="Garin M."/>
            <person name="Kubatin V."/>
            <person name="Lu T."/>
            <person name="Xue L."/>
            <person name="Marr M.T."/>
        </authorList>
    </citation>
    <scope>NUCLEOTIDE SEQUENCE [LARGE SCALE GENOMIC DNA]</scope>
</reference>
<dbReference type="Proteomes" id="UP000464957">
    <property type="component" value="Segment"/>
</dbReference>
<evidence type="ECO:0000313" key="2">
    <source>
        <dbReference type="Proteomes" id="UP000464957"/>
    </source>
</evidence>
<sequence>MIYIETSNILSDDTLGFAMAGAPQVDKLEKKERDNVLNKAVEVKLYERLPSTAVLDFLLNQKIPFIAVLSKVEVIAEQQRAWFDAIGKHLNIDVMYTDFQEVEHNLDTLLIAEDRHELKRHAQNNGRILPFTTETQFQFIIDHLSSVDNKEQ</sequence>
<proteinExistence type="predicted"/>
<protein>
    <submittedName>
        <fullName evidence="1">Uncharacterized protein</fullName>
    </submittedName>
</protein>
<accession>A0A6B9STV9</accession>
<gene>
    <name evidence="1" type="ORF">VH12019_00332</name>
</gene>